<dbReference type="SUPFAM" id="SSF53098">
    <property type="entry name" value="Ribonuclease H-like"/>
    <property type="match status" value="1"/>
</dbReference>
<feature type="region of interest" description="Disordered" evidence="2">
    <location>
        <begin position="951"/>
        <end position="1013"/>
    </location>
</feature>
<dbReference type="VEuPathDB" id="VectorBase:AEPI006969"/>
<organism evidence="5 6">
    <name type="scientific">Anopheles epiroticus</name>
    <dbReference type="NCBI Taxonomy" id="199890"/>
    <lineage>
        <taxon>Eukaryota</taxon>
        <taxon>Metazoa</taxon>
        <taxon>Ecdysozoa</taxon>
        <taxon>Arthropoda</taxon>
        <taxon>Hexapoda</taxon>
        <taxon>Insecta</taxon>
        <taxon>Pterygota</taxon>
        <taxon>Neoptera</taxon>
        <taxon>Endopterygota</taxon>
        <taxon>Diptera</taxon>
        <taxon>Nematocera</taxon>
        <taxon>Culicoidea</taxon>
        <taxon>Culicidae</taxon>
        <taxon>Anophelinae</taxon>
        <taxon>Anopheles</taxon>
    </lineage>
</organism>
<evidence type="ECO:0000256" key="1">
    <source>
        <dbReference type="ARBA" id="ARBA00049244"/>
    </source>
</evidence>
<evidence type="ECO:0000259" key="3">
    <source>
        <dbReference type="Pfam" id="PF24055"/>
    </source>
</evidence>
<feature type="compositionally biased region" description="Basic and acidic residues" evidence="2">
    <location>
        <begin position="798"/>
        <end position="809"/>
    </location>
</feature>
<sequence>MVLQQSQTLIRIVSVDHYMSKPDPQFDACYSEFRVAEVKQVPVIRLFGSNAEGTHSCVHIHGVFPYFYVPYDGSVANKLTVDKKIYQLAGALDKGINVLLGRSSSQVKHIFKIVLVKGIPIYGYHRNAHHYFKIYMFNPYLVQKATQLLMNGTILSGSHQVHETHIPYILQFFIDYNLYGMSFLELDTKRLRQRTSDVETEDNIPPKMSTSEYEIDVLASDILNREPDDKDDGEFANPGIASIWKDEQARRQLLGLDQPERMNLSQDSGPAMEVVTESDRFYRARLLAQLLKESSPSPSAEEQEKVSASSYPSEASEGELLLDASYIADHARTGGPQSNESLYGSQISYHFDASSVVDEDKIISMSQNPNVTLDEEDYNLLEIMRQLEEQETKNFEGDCLLAPLTQQSGESNRSIVQASLNLSQVNKILNASMCGDLEKVCLISGQADRTTGNQDDASFDSDDEFLLDLTQKQNCTMTDGETVETEQYFSDSGDDLLSGGCIPQLDGGDDSFELNTSKRNRDSKEGKSPNSSSAKKMRIDLTQPIARKSLTPRRVRFALSPKEKDEERAKRVLKQFEDASPNTLKNLEIRVTKLGLIKKSILFHNRKSAKFGSTDAESPVKNLQVRVPKLDPMAFDLYRAPTSQKSPDRYQLARNYDLLHNYDPMEGPSTPKSERARRKSTDEKGQPKPKLRKFDVEQQIEVILSERFKNIVRLSPKVLIKPLILMDKRAVNSELSLSEYSSPHKIPPSGKGGDRSTESLDDTVEKPTVSVVNPATSTTVPSSDASATPKTKFVPRQAAEKSPDNRADDCILLTEIDESTKDSDAMDVEFSLPTSSDPGDTDEAERDNQFAVLIDDDSSNEPLNQSKQKIVEAKDKDQSNGAAKAIEHKKPVGSSNKEVSAQGKSNEQTPIISIVDDGEDDIQMITPSLLNDLPIAKLFKKGDGVVKETVDISDDDDHQSTDPPVSIGSQLDGVTELMDDSAEEKENPKTGNDLGEVEATEDEEADAEEDNANIQSFCDKTLVCELDDINSDSDESCIGTWGKEHTDKTEDDKPIILSLATLAPTREEAQQAIEKFEIPAVVNPTPFYSNPADVTGKKEVGHTVLHVGGNSLNDVEEFSSTIAGLGSLKHLRYDNLQRTFGDNINDVLGPVGSNGPSSDRMKELLASEGSVVITPAQLPPTRTDASEWIDNRCRKRPGDAAGGATESDSPIRVKTAETLMTMDHDAIPDRVPPPKIDSESLLNLSVLVAKDGNAKPTSSQAAQPVDPNSPEAIESSLMEGIEDDSAQSVEEPAGTNSNTPETANLVPASSITSSNQSDFEQSNAEISTVTPNDNTFGFKVGYENLQDAKSKCEDTMPTCTISFSVCTSGPPESPEQTLEVPSIVPAQMLLSATSCMA</sequence>
<reference evidence="6" key="1">
    <citation type="submission" date="2013-03" db="EMBL/GenBank/DDBJ databases">
        <title>The Genome Sequence of Anopheles epiroticus epiroticus2.</title>
        <authorList>
            <consortium name="The Broad Institute Genomics Platform"/>
            <person name="Neafsey D.E."/>
            <person name="Howell P."/>
            <person name="Walker B."/>
            <person name="Young S.K."/>
            <person name="Zeng Q."/>
            <person name="Gargeya S."/>
            <person name="Fitzgerald M."/>
            <person name="Haas B."/>
            <person name="Abouelleil A."/>
            <person name="Allen A.W."/>
            <person name="Alvarado L."/>
            <person name="Arachchi H.M."/>
            <person name="Berlin A.M."/>
            <person name="Chapman S.B."/>
            <person name="Gainer-Dewar J."/>
            <person name="Goldberg J."/>
            <person name="Griggs A."/>
            <person name="Gujja S."/>
            <person name="Hansen M."/>
            <person name="Howarth C."/>
            <person name="Imamovic A."/>
            <person name="Ireland A."/>
            <person name="Larimer J."/>
            <person name="McCowan C."/>
            <person name="Murphy C."/>
            <person name="Pearson M."/>
            <person name="Poon T.W."/>
            <person name="Priest M."/>
            <person name="Roberts A."/>
            <person name="Saif S."/>
            <person name="Shea T."/>
            <person name="Sisk P."/>
            <person name="Sykes S."/>
            <person name="Wortman J."/>
            <person name="Nusbaum C."/>
            <person name="Birren B."/>
        </authorList>
    </citation>
    <scope>NUCLEOTIDE SEQUENCE [LARGE SCALE GENOMIC DNA]</scope>
    <source>
        <strain evidence="6">Epiroticus2</strain>
    </source>
</reference>
<feature type="region of interest" description="Disordered" evidence="2">
    <location>
        <begin position="1282"/>
        <end position="1323"/>
    </location>
</feature>
<name>A0A182PJ55_9DIPT</name>
<feature type="compositionally biased region" description="Polar residues" evidence="2">
    <location>
        <begin position="1294"/>
        <end position="1323"/>
    </location>
</feature>
<dbReference type="Gene3D" id="3.30.342.10">
    <property type="entry name" value="DNA Polymerase, chain B, domain 1"/>
    <property type="match status" value="1"/>
</dbReference>
<proteinExistence type="predicted"/>
<reference evidence="5" key="2">
    <citation type="submission" date="2020-05" db="UniProtKB">
        <authorList>
            <consortium name="EnsemblMetazoa"/>
        </authorList>
    </citation>
    <scope>IDENTIFICATION</scope>
    <source>
        <strain evidence="5">Epiroticus2</strain>
    </source>
</reference>
<dbReference type="Pfam" id="PF24065">
    <property type="entry name" value="REV3_N"/>
    <property type="match status" value="1"/>
</dbReference>
<dbReference type="GO" id="GO:0000724">
    <property type="term" value="P:double-strand break repair via homologous recombination"/>
    <property type="evidence" value="ECO:0007669"/>
    <property type="project" value="TreeGrafter"/>
</dbReference>
<dbReference type="Proteomes" id="UP000075885">
    <property type="component" value="Unassembled WGS sequence"/>
</dbReference>
<dbReference type="GO" id="GO:0003887">
    <property type="term" value="F:DNA-directed DNA polymerase activity"/>
    <property type="evidence" value="ECO:0007669"/>
    <property type="project" value="UniProtKB-EC"/>
</dbReference>
<evidence type="ECO:0000313" key="6">
    <source>
        <dbReference type="Proteomes" id="UP000075885"/>
    </source>
</evidence>
<dbReference type="InterPro" id="IPR030559">
    <property type="entry name" value="PolZ_Rev3"/>
</dbReference>
<feature type="compositionally biased region" description="Polar residues" evidence="2">
    <location>
        <begin position="893"/>
        <end position="911"/>
    </location>
</feature>
<feature type="compositionally biased region" description="Polar residues" evidence="2">
    <location>
        <begin position="770"/>
        <end position="789"/>
    </location>
</feature>
<dbReference type="GO" id="GO:0042276">
    <property type="term" value="P:error-prone translesion synthesis"/>
    <property type="evidence" value="ECO:0007669"/>
    <property type="project" value="TreeGrafter"/>
</dbReference>
<dbReference type="PANTHER" id="PTHR45812">
    <property type="entry name" value="DNA POLYMERASE ZETA CATALYTIC SUBUNIT"/>
    <property type="match status" value="1"/>
</dbReference>
<keyword evidence="6" id="KW-1185">Reference proteome</keyword>
<feature type="region of interest" description="Disordered" evidence="2">
    <location>
        <begin position="660"/>
        <end position="692"/>
    </location>
</feature>
<dbReference type="InterPro" id="IPR056435">
    <property type="entry name" value="DPOD/Z_N"/>
</dbReference>
<feature type="domain" description="DNA polymerase zeta catalytic subunit N-terminal" evidence="4">
    <location>
        <begin position="10"/>
        <end position="61"/>
    </location>
</feature>
<evidence type="ECO:0000256" key="2">
    <source>
        <dbReference type="SAM" id="MobiDB-lite"/>
    </source>
</evidence>
<dbReference type="EnsemblMetazoa" id="AEPI006969-RA">
    <property type="protein sequence ID" value="AEPI006969-PA"/>
    <property type="gene ID" value="AEPI006969"/>
</dbReference>
<dbReference type="PANTHER" id="PTHR45812:SF1">
    <property type="entry name" value="DNA POLYMERASE ZETA CATALYTIC SUBUNIT"/>
    <property type="match status" value="1"/>
</dbReference>
<dbReference type="GO" id="GO:0016035">
    <property type="term" value="C:zeta DNA polymerase complex"/>
    <property type="evidence" value="ECO:0007669"/>
    <property type="project" value="InterPro"/>
</dbReference>
<feature type="region of interest" description="Disordered" evidence="2">
    <location>
        <begin position="505"/>
        <end position="539"/>
    </location>
</feature>
<feature type="region of interest" description="Disordered" evidence="2">
    <location>
        <begin position="736"/>
        <end position="914"/>
    </location>
</feature>
<evidence type="ECO:0000313" key="5">
    <source>
        <dbReference type="EnsemblMetazoa" id="AEPI006969-PA"/>
    </source>
</evidence>
<feature type="compositionally biased region" description="Basic and acidic residues" evidence="2">
    <location>
        <begin position="679"/>
        <end position="692"/>
    </location>
</feature>
<comment type="catalytic activity">
    <reaction evidence="1">
        <text>DNA(n) + a 2'-deoxyribonucleoside 5'-triphosphate = DNA(n+1) + diphosphate</text>
        <dbReference type="Rhea" id="RHEA:22508"/>
        <dbReference type="Rhea" id="RHEA-COMP:17339"/>
        <dbReference type="Rhea" id="RHEA-COMP:17340"/>
        <dbReference type="ChEBI" id="CHEBI:33019"/>
        <dbReference type="ChEBI" id="CHEBI:61560"/>
        <dbReference type="ChEBI" id="CHEBI:173112"/>
        <dbReference type="EC" id="2.7.7.7"/>
    </reaction>
</comment>
<feature type="region of interest" description="Disordered" evidence="2">
    <location>
        <begin position="293"/>
        <end position="314"/>
    </location>
</feature>
<dbReference type="Pfam" id="PF24055">
    <property type="entry name" value="POL3_N"/>
    <property type="match status" value="1"/>
</dbReference>
<dbReference type="STRING" id="199890.A0A182PJ55"/>
<feature type="domain" description="DNA polymerase delta/zeta catalytic subunit N-terminal" evidence="3">
    <location>
        <begin position="62"/>
        <end position="142"/>
    </location>
</feature>
<dbReference type="GO" id="GO:0005634">
    <property type="term" value="C:nucleus"/>
    <property type="evidence" value="ECO:0007669"/>
    <property type="project" value="TreeGrafter"/>
</dbReference>
<accession>A0A182PJ55</accession>
<dbReference type="InterPro" id="IPR056447">
    <property type="entry name" value="REV3_N"/>
</dbReference>
<feature type="compositionally biased region" description="Acidic residues" evidence="2">
    <location>
        <begin position="995"/>
        <end position="1011"/>
    </location>
</feature>
<protein>
    <submittedName>
        <fullName evidence="5">Uncharacterized protein</fullName>
    </submittedName>
</protein>
<dbReference type="InterPro" id="IPR012337">
    <property type="entry name" value="RNaseH-like_sf"/>
</dbReference>
<feature type="compositionally biased region" description="Basic and acidic residues" evidence="2">
    <location>
        <begin position="869"/>
        <end position="878"/>
    </location>
</feature>
<evidence type="ECO:0000259" key="4">
    <source>
        <dbReference type="Pfam" id="PF24065"/>
    </source>
</evidence>